<proteinExistence type="predicted"/>
<reference evidence="3" key="1">
    <citation type="journal article" date="2019" name="Int. J. Syst. Evol. Microbiol.">
        <title>The Global Catalogue of Microorganisms (GCM) 10K type strain sequencing project: providing services to taxonomists for standard genome sequencing and annotation.</title>
        <authorList>
            <consortium name="The Broad Institute Genomics Platform"/>
            <consortium name="The Broad Institute Genome Sequencing Center for Infectious Disease"/>
            <person name="Wu L."/>
            <person name="Ma J."/>
        </authorList>
    </citation>
    <scope>NUCLEOTIDE SEQUENCE [LARGE SCALE GENOMIC DNA]</scope>
    <source>
        <strain evidence="3">NBRC 106348</strain>
    </source>
</reference>
<evidence type="ECO:0000313" key="2">
    <source>
        <dbReference type="EMBL" id="GMA24749.1"/>
    </source>
</evidence>
<sequence>MSGRHAADDDEARRWATYLEKMRGCVEEFVDGYVKLGGLIVREGSPAAGGGGGRSSGASIPVPVRLEIIDTRAVVDHVVDTHVPIVRGVLRVGLWSDRDRVRGARHRRRAPVPRGGPVARLRRRPDARRHGDRRALAGARRGRPAYGGGDTPVPPRAPLRGVRRDGRVGAARDIAHPVLVVRSGERLVDGFARVCD</sequence>
<name>A0ABQ6I439_9MICO</name>
<accession>A0ABQ6I439</accession>
<dbReference type="Proteomes" id="UP001157091">
    <property type="component" value="Unassembled WGS sequence"/>
</dbReference>
<evidence type="ECO:0000313" key="3">
    <source>
        <dbReference type="Proteomes" id="UP001157091"/>
    </source>
</evidence>
<feature type="region of interest" description="Disordered" evidence="1">
    <location>
        <begin position="105"/>
        <end position="162"/>
    </location>
</feature>
<gene>
    <name evidence="2" type="ORF">GCM10025864_25080</name>
</gene>
<comment type="caution">
    <text evidence="2">The sequence shown here is derived from an EMBL/GenBank/DDBJ whole genome shotgun (WGS) entry which is preliminary data.</text>
</comment>
<keyword evidence="3" id="KW-1185">Reference proteome</keyword>
<organism evidence="2 3">
    <name type="scientific">Luteimicrobium album</name>
    <dbReference type="NCBI Taxonomy" id="1054550"/>
    <lineage>
        <taxon>Bacteria</taxon>
        <taxon>Bacillati</taxon>
        <taxon>Actinomycetota</taxon>
        <taxon>Actinomycetes</taxon>
        <taxon>Micrococcales</taxon>
        <taxon>Luteimicrobium</taxon>
    </lineage>
</organism>
<evidence type="ECO:0000256" key="1">
    <source>
        <dbReference type="SAM" id="MobiDB-lite"/>
    </source>
</evidence>
<feature type="compositionally biased region" description="Basic residues" evidence="1">
    <location>
        <begin position="120"/>
        <end position="132"/>
    </location>
</feature>
<dbReference type="EMBL" id="BSUK01000001">
    <property type="protein sequence ID" value="GMA24749.1"/>
    <property type="molecule type" value="Genomic_DNA"/>
</dbReference>
<protein>
    <submittedName>
        <fullName evidence="2">Uncharacterized protein</fullName>
    </submittedName>
</protein>